<dbReference type="InterPro" id="IPR007016">
    <property type="entry name" value="O-antigen_ligase-rel_domated"/>
</dbReference>
<dbReference type="EMBL" id="JBEPLZ010000017">
    <property type="protein sequence ID" value="MET3572280.1"/>
    <property type="molecule type" value="Genomic_DNA"/>
</dbReference>
<evidence type="ECO:0000256" key="3">
    <source>
        <dbReference type="ARBA" id="ARBA00022989"/>
    </source>
</evidence>
<feature type="transmembrane region" description="Helical" evidence="5">
    <location>
        <begin position="366"/>
        <end position="385"/>
    </location>
</feature>
<evidence type="ECO:0000256" key="4">
    <source>
        <dbReference type="ARBA" id="ARBA00023136"/>
    </source>
</evidence>
<feature type="transmembrane region" description="Helical" evidence="5">
    <location>
        <begin position="39"/>
        <end position="60"/>
    </location>
</feature>
<evidence type="ECO:0000313" key="8">
    <source>
        <dbReference type="Proteomes" id="UP001549200"/>
    </source>
</evidence>
<feature type="transmembrane region" description="Helical" evidence="5">
    <location>
        <begin position="104"/>
        <end position="124"/>
    </location>
</feature>
<feature type="transmembrane region" description="Helical" evidence="5">
    <location>
        <begin position="131"/>
        <end position="152"/>
    </location>
</feature>
<evidence type="ECO:0000256" key="1">
    <source>
        <dbReference type="ARBA" id="ARBA00004141"/>
    </source>
</evidence>
<comment type="caution">
    <text evidence="7">The sequence shown here is derived from an EMBL/GenBank/DDBJ whole genome shotgun (WGS) entry which is preliminary data.</text>
</comment>
<gene>
    <name evidence="7" type="ORF">ABID13_003937</name>
</gene>
<keyword evidence="3 5" id="KW-1133">Transmembrane helix</keyword>
<organism evidence="7 8">
    <name type="scientific">Enterocloster citroniae</name>
    <dbReference type="NCBI Taxonomy" id="358743"/>
    <lineage>
        <taxon>Bacteria</taxon>
        <taxon>Bacillati</taxon>
        <taxon>Bacillota</taxon>
        <taxon>Clostridia</taxon>
        <taxon>Lachnospirales</taxon>
        <taxon>Lachnospiraceae</taxon>
        <taxon>Enterocloster</taxon>
    </lineage>
</organism>
<keyword evidence="8" id="KW-1185">Reference proteome</keyword>
<proteinExistence type="predicted"/>
<accession>A0ABV2G1W8</accession>
<feature type="domain" description="O-antigen ligase-related" evidence="6">
    <location>
        <begin position="214"/>
        <end position="351"/>
    </location>
</feature>
<feature type="transmembrane region" description="Helical" evidence="5">
    <location>
        <begin position="335"/>
        <end position="354"/>
    </location>
</feature>
<feature type="transmembrane region" description="Helical" evidence="5">
    <location>
        <begin position="222"/>
        <end position="240"/>
    </location>
</feature>
<dbReference type="Pfam" id="PF04932">
    <property type="entry name" value="Wzy_C"/>
    <property type="match status" value="1"/>
</dbReference>
<evidence type="ECO:0000313" key="7">
    <source>
        <dbReference type="EMBL" id="MET3572280.1"/>
    </source>
</evidence>
<reference evidence="7 8" key="1">
    <citation type="submission" date="2024-06" db="EMBL/GenBank/DDBJ databases">
        <title>Genomic Encyclopedia of Type Strains, Phase IV (KMG-IV): sequencing the most valuable type-strain genomes for metagenomic binning, comparative biology and taxonomic classification.</title>
        <authorList>
            <person name="Goeker M."/>
        </authorList>
    </citation>
    <scope>NUCLEOTIDE SEQUENCE [LARGE SCALE GENOMIC DNA]</scope>
    <source>
        <strain evidence="7 8">DSM 19261</strain>
    </source>
</reference>
<evidence type="ECO:0000256" key="5">
    <source>
        <dbReference type="SAM" id="Phobius"/>
    </source>
</evidence>
<feature type="transmembrane region" description="Helical" evidence="5">
    <location>
        <begin position="67"/>
        <end position="92"/>
    </location>
</feature>
<keyword evidence="4 5" id="KW-0472">Membrane</keyword>
<feature type="transmembrane region" description="Helical" evidence="5">
    <location>
        <begin position="247"/>
        <end position="267"/>
    </location>
</feature>
<dbReference type="Proteomes" id="UP001549200">
    <property type="component" value="Unassembled WGS sequence"/>
</dbReference>
<evidence type="ECO:0000259" key="6">
    <source>
        <dbReference type="Pfam" id="PF04932"/>
    </source>
</evidence>
<comment type="subcellular location">
    <subcellularLocation>
        <location evidence="1">Membrane</location>
        <topology evidence="1">Multi-pass membrane protein</topology>
    </subcellularLocation>
</comment>
<keyword evidence="2 5" id="KW-0812">Transmembrane</keyword>
<sequence length="421" mass="48042">MKKSRGIERFMAGIFILIMTAAFYATAEYKGGLPVLPVGIRYAADVLVIGMGALWIMVTVDMPKIRFLYSISVVMMVPVMGIGLISMAIWLIRCQETSFVTRGTINIVCLLLNILCAGAGYYMFGKRTVSYMLYAACATIVIIALDLIKTYGAGNVLSEYVMLITTFSKNTGPIMRKLELHDLTQGLGVFVMYYLYCIKNRQWHIGELMAAAFFFSTGLKRIDVLAILTAIAVGLLYDVVSEKMKTALVAVLVAGLFVFSYLYLFLIKKGWYQPLMDHLGIDTMSRGYIYDFFKEYYEMSPSFLGYGIRYIFKIRYDYKQYNVGPYVPGMAHNDIMTHFIELGFWGFIYWLWSNTWYKVMAVRKKFGSRASAFMLMTVVYSFVTYITDNTFFYYSINMMAHITVIAYTDQHRKTKEGGDGT</sequence>
<feature type="transmembrane region" description="Helical" evidence="5">
    <location>
        <begin position="7"/>
        <end position="27"/>
    </location>
</feature>
<dbReference type="RefSeq" id="WP_242849245.1">
    <property type="nucleotide sequence ID" value="NZ_JBCOSW010000022.1"/>
</dbReference>
<protein>
    <submittedName>
        <fullName evidence="7">Toxin CptA</fullName>
    </submittedName>
</protein>
<evidence type="ECO:0000256" key="2">
    <source>
        <dbReference type="ARBA" id="ARBA00022692"/>
    </source>
</evidence>
<dbReference type="GeneID" id="93165172"/>
<name>A0ABV2G1W8_9FIRM</name>